<dbReference type="FunFam" id="1.10.10.200:FF:000002">
    <property type="entry name" value="Probable transcriptional regulatory protein CLM62_37755"/>
    <property type="match status" value="1"/>
</dbReference>
<dbReference type="Gene3D" id="1.10.10.200">
    <property type="match status" value="1"/>
</dbReference>
<dbReference type="HAMAP" id="MF_00693">
    <property type="entry name" value="Transcrip_reg_TACO1"/>
    <property type="match status" value="1"/>
</dbReference>
<dbReference type="InterPro" id="IPR029072">
    <property type="entry name" value="YebC-like"/>
</dbReference>
<dbReference type="OrthoDB" id="2017544at2759"/>
<evidence type="ECO:0000256" key="1">
    <source>
        <dbReference type="ARBA" id="ARBA00004173"/>
    </source>
</evidence>
<organism evidence="5 6">
    <name type="scientific">Polytolypa hystricis (strain UAMH7299)</name>
    <dbReference type="NCBI Taxonomy" id="1447883"/>
    <lineage>
        <taxon>Eukaryota</taxon>
        <taxon>Fungi</taxon>
        <taxon>Dikarya</taxon>
        <taxon>Ascomycota</taxon>
        <taxon>Pezizomycotina</taxon>
        <taxon>Eurotiomycetes</taxon>
        <taxon>Eurotiomycetidae</taxon>
        <taxon>Onygenales</taxon>
        <taxon>Onygenales incertae sedis</taxon>
        <taxon>Polytolypa</taxon>
    </lineage>
</organism>
<feature type="domain" description="TACO1/YebC-like second and third" evidence="3">
    <location>
        <begin position="117"/>
        <end position="272"/>
    </location>
</feature>
<dbReference type="InterPro" id="IPR048300">
    <property type="entry name" value="TACO1_YebC-like_2nd/3rd_dom"/>
</dbReference>
<dbReference type="PANTHER" id="PTHR12532">
    <property type="entry name" value="TRANSLATIONAL ACTIVATOR OF CYTOCHROME C OXIDASE 1"/>
    <property type="match status" value="1"/>
</dbReference>
<keyword evidence="6" id="KW-1185">Reference proteome</keyword>
<protein>
    <submittedName>
        <fullName evidence="5">Uncharacterized protein</fullName>
    </submittedName>
</protein>
<name>A0A2B7Y9H3_POLH7</name>
<dbReference type="STRING" id="1447883.A0A2B7Y9H3"/>
<dbReference type="InterPro" id="IPR017856">
    <property type="entry name" value="Integrase-like_N"/>
</dbReference>
<dbReference type="Proteomes" id="UP000224634">
    <property type="component" value="Unassembled WGS sequence"/>
</dbReference>
<dbReference type="EMBL" id="PDNA01000066">
    <property type="protein sequence ID" value="PGH17257.1"/>
    <property type="molecule type" value="Genomic_DNA"/>
</dbReference>
<proteinExistence type="inferred from homology"/>
<dbReference type="GO" id="GO:0005739">
    <property type="term" value="C:mitochondrion"/>
    <property type="evidence" value="ECO:0007669"/>
    <property type="project" value="UniProtKB-SubCell"/>
</dbReference>
<sequence length="276" mass="30248">MANPLSQWRLCAPYMRQLRLEGSCRNFGTFPSLQAGHNRWSKIKHDKGRDDAIKGRERASISKEIMLASKGSGPDPKSNPRLALAISNAKKINMPRTTVESAIARGQGKSTSGVALEPVTIEAMLPPSVAILVECLSDQKARTLQDLRIIIKDAGGTVTPTAYLFEKKGKVTFQPKDDLNVDDYLEPAIDAGAVDVDADDEGRLIVYTEPTETTVVGDKLVESTGLKIESSDIMWDPNKDTMVQITSENEDSIEEILTAIREETSVQDIYINSTVV</sequence>
<dbReference type="SUPFAM" id="SSF75625">
    <property type="entry name" value="YebC-like"/>
    <property type="match status" value="1"/>
</dbReference>
<comment type="similarity">
    <text evidence="2">Belongs to the TACO1 family.</text>
</comment>
<dbReference type="AlphaFoldDB" id="A0A2B7Y9H3"/>
<dbReference type="Pfam" id="PF20772">
    <property type="entry name" value="TACO1_YebC_N"/>
    <property type="match status" value="1"/>
</dbReference>
<dbReference type="InterPro" id="IPR026564">
    <property type="entry name" value="Transcrip_reg_TACO1-like_dom3"/>
</dbReference>
<dbReference type="InterPro" id="IPR049083">
    <property type="entry name" value="TACO1_YebC_N"/>
</dbReference>
<dbReference type="Gene3D" id="3.30.70.980">
    <property type="match status" value="2"/>
</dbReference>
<evidence type="ECO:0000313" key="6">
    <source>
        <dbReference type="Proteomes" id="UP000224634"/>
    </source>
</evidence>
<dbReference type="PANTHER" id="PTHR12532:SF0">
    <property type="entry name" value="TRANSLATIONAL ACTIVATOR OF CYTOCHROME C OXIDASE 1"/>
    <property type="match status" value="1"/>
</dbReference>
<dbReference type="Pfam" id="PF01709">
    <property type="entry name" value="Transcrip_reg"/>
    <property type="match status" value="1"/>
</dbReference>
<evidence type="ECO:0000259" key="3">
    <source>
        <dbReference type="Pfam" id="PF01709"/>
    </source>
</evidence>
<evidence type="ECO:0000313" key="5">
    <source>
        <dbReference type="EMBL" id="PGH17257.1"/>
    </source>
</evidence>
<comment type="subcellular location">
    <subcellularLocation>
        <location evidence="1">Mitochondrion</location>
    </subcellularLocation>
</comment>
<feature type="domain" description="TACO1/YebC-like N-terminal" evidence="4">
    <location>
        <begin position="38"/>
        <end position="109"/>
    </location>
</feature>
<comment type="caution">
    <text evidence="5">The sequence shown here is derived from an EMBL/GenBank/DDBJ whole genome shotgun (WGS) entry which is preliminary data.</text>
</comment>
<reference evidence="5 6" key="1">
    <citation type="submission" date="2017-10" db="EMBL/GenBank/DDBJ databases">
        <title>Comparative genomics in systemic dimorphic fungi from Ajellomycetaceae.</title>
        <authorList>
            <person name="Munoz J.F."/>
            <person name="Mcewen J.G."/>
            <person name="Clay O.K."/>
            <person name="Cuomo C.A."/>
        </authorList>
    </citation>
    <scope>NUCLEOTIDE SEQUENCE [LARGE SCALE GENOMIC DNA]</scope>
    <source>
        <strain evidence="5 6">UAMH7299</strain>
    </source>
</reference>
<evidence type="ECO:0000259" key="4">
    <source>
        <dbReference type="Pfam" id="PF20772"/>
    </source>
</evidence>
<accession>A0A2B7Y9H3</accession>
<dbReference type="InterPro" id="IPR002876">
    <property type="entry name" value="Transcrip_reg_TACO1-like"/>
</dbReference>
<gene>
    <name evidence="5" type="ORF">AJ80_04899</name>
</gene>
<evidence type="ECO:0000256" key="2">
    <source>
        <dbReference type="ARBA" id="ARBA00008724"/>
    </source>
</evidence>